<protein>
    <submittedName>
        <fullName evidence="1">Uncharacterized protein</fullName>
    </submittedName>
</protein>
<evidence type="ECO:0000313" key="2">
    <source>
        <dbReference type="Proteomes" id="UP000630718"/>
    </source>
</evidence>
<comment type="caution">
    <text evidence="1">The sequence shown here is derived from an EMBL/GenBank/DDBJ whole genome shotgun (WGS) entry which is preliminary data.</text>
</comment>
<accession>A0A919A5E8</accession>
<proteinExistence type="predicted"/>
<name>A0A919A5E8_9ACTN</name>
<dbReference type="Proteomes" id="UP000630718">
    <property type="component" value="Unassembled WGS sequence"/>
</dbReference>
<reference evidence="1" key="1">
    <citation type="journal article" date="2014" name="Int. J. Syst. Evol. Microbiol.">
        <title>Complete genome sequence of Corynebacterium casei LMG S-19264T (=DSM 44701T), isolated from a smear-ripened cheese.</title>
        <authorList>
            <consortium name="US DOE Joint Genome Institute (JGI-PGF)"/>
            <person name="Walter F."/>
            <person name="Albersmeier A."/>
            <person name="Kalinowski J."/>
            <person name="Ruckert C."/>
        </authorList>
    </citation>
    <scope>NUCLEOTIDE SEQUENCE</scope>
    <source>
        <strain evidence="1">JCM 4477</strain>
    </source>
</reference>
<reference evidence="1" key="2">
    <citation type="submission" date="2020-09" db="EMBL/GenBank/DDBJ databases">
        <authorList>
            <person name="Sun Q."/>
            <person name="Ohkuma M."/>
        </authorList>
    </citation>
    <scope>NUCLEOTIDE SEQUENCE</scope>
    <source>
        <strain evidence="1">JCM 4477</strain>
    </source>
</reference>
<evidence type="ECO:0000313" key="1">
    <source>
        <dbReference type="EMBL" id="GHE88705.1"/>
    </source>
</evidence>
<sequence>MEADANCSRLTCALVRQRFNWFPTKRHMIGDSDTARTSTRYTTVCDPHVTTDRSGVRGSV</sequence>
<keyword evidence="2" id="KW-1185">Reference proteome</keyword>
<dbReference type="AlphaFoldDB" id="A0A919A5E8"/>
<dbReference type="EMBL" id="BNBI01000002">
    <property type="protein sequence ID" value="GHE88705.1"/>
    <property type="molecule type" value="Genomic_DNA"/>
</dbReference>
<organism evidence="1 2">
    <name type="scientific">Streptomyces fumanus</name>
    <dbReference type="NCBI Taxonomy" id="67302"/>
    <lineage>
        <taxon>Bacteria</taxon>
        <taxon>Bacillati</taxon>
        <taxon>Actinomycetota</taxon>
        <taxon>Actinomycetes</taxon>
        <taxon>Kitasatosporales</taxon>
        <taxon>Streptomycetaceae</taxon>
        <taxon>Streptomyces</taxon>
    </lineage>
</organism>
<gene>
    <name evidence="1" type="ORF">GCM10018772_10500</name>
</gene>